<feature type="transmembrane region" description="Helical" evidence="1">
    <location>
        <begin position="64"/>
        <end position="86"/>
    </location>
</feature>
<evidence type="ECO:0008006" key="4">
    <source>
        <dbReference type="Google" id="ProtNLM"/>
    </source>
</evidence>
<evidence type="ECO:0000256" key="1">
    <source>
        <dbReference type="SAM" id="Phobius"/>
    </source>
</evidence>
<keyword evidence="3" id="KW-1185">Reference proteome</keyword>
<keyword evidence="1" id="KW-0472">Membrane</keyword>
<dbReference type="AlphaFoldDB" id="A0A151X949"/>
<dbReference type="EMBL" id="KQ982402">
    <property type="protein sequence ID" value="KYQ56840.1"/>
    <property type="molecule type" value="Genomic_DNA"/>
</dbReference>
<dbReference type="PANTHER" id="PTHR15717">
    <property type="entry name" value="PROTEIN KIAA0494"/>
    <property type="match status" value="1"/>
</dbReference>
<sequence length="533" mass="60042">MEKSNSKESISLLDMLSESDSDSTDLILAPQKKKKVKRRHKSRISRSRHSNSCGCKSDMRIISLWLAAVLIMFWLIALSWLATILYSEIKKMDMSIKSGGAVLLEMDSVAVTVPLRQPTKKMKKRKELDALAPAHAISRRSSGKRSSQELLTDSSDDRSEYWNVSTRNGRKCRGRRGRVCPGFLKACNAFLACASVLATASLIWLFIDVRQQLTALRTELDQVIAGSEGVPDALQKCHSLSRDLQNNQTIIFSRLSDLKQQINNFTVQQDLHKIQEYFQAAPEMANLPKRLDELSTSVATFGSQIRDLGATVNTLKETNMRVQDAQTTMQQNISSIKHTMLELSNTTQKPQILSTDETQVKTDKLNITISHLMNNLTHVNETLSSKLQWVADDQGKDRKKLVSLQEATAAINTTMMSLQGECVKMSEQVSVLASIQQLTKKMNEVRTTDVELIGKLKQLEQSYNGLKNFTNIIFTTVSEMQNQQQINKIKLPEPLSGDVTTEMDRGATDVSDIAQRKNDKSQIWRKRNFISEQ</sequence>
<gene>
    <name evidence="2" type="ORF">ALC60_04204</name>
</gene>
<reference evidence="2 3" key="1">
    <citation type="submission" date="2015-09" db="EMBL/GenBank/DDBJ databases">
        <title>Trachymyrmex zeteki WGS genome.</title>
        <authorList>
            <person name="Nygaard S."/>
            <person name="Hu H."/>
            <person name="Boomsma J."/>
            <person name="Zhang G."/>
        </authorList>
    </citation>
    <scope>NUCLEOTIDE SEQUENCE [LARGE SCALE GENOMIC DNA]</scope>
    <source>
        <strain evidence="2">Tzet28-1</strain>
        <tissue evidence="2">Whole body</tissue>
    </source>
</reference>
<organism evidence="2 3">
    <name type="scientific">Mycetomoellerius zeteki</name>
    <dbReference type="NCBI Taxonomy" id="64791"/>
    <lineage>
        <taxon>Eukaryota</taxon>
        <taxon>Metazoa</taxon>
        <taxon>Ecdysozoa</taxon>
        <taxon>Arthropoda</taxon>
        <taxon>Hexapoda</taxon>
        <taxon>Insecta</taxon>
        <taxon>Pterygota</taxon>
        <taxon>Neoptera</taxon>
        <taxon>Endopterygota</taxon>
        <taxon>Hymenoptera</taxon>
        <taxon>Apocrita</taxon>
        <taxon>Aculeata</taxon>
        <taxon>Formicoidea</taxon>
        <taxon>Formicidae</taxon>
        <taxon>Myrmicinae</taxon>
        <taxon>Mycetomoellerius</taxon>
    </lineage>
</organism>
<dbReference type="InterPro" id="IPR042352">
    <property type="entry name" value="EFCAB14"/>
</dbReference>
<dbReference type="Gene3D" id="1.10.287.1490">
    <property type="match status" value="1"/>
</dbReference>
<keyword evidence="1" id="KW-1133">Transmembrane helix</keyword>
<dbReference type="Proteomes" id="UP000075809">
    <property type="component" value="Unassembled WGS sequence"/>
</dbReference>
<evidence type="ECO:0000313" key="2">
    <source>
        <dbReference type="EMBL" id="KYQ56840.1"/>
    </source>
</evidence>
<protein>
    <recommendedName>
        <fullName evidence="4">EF-hand domain-containing protein KIAA0494</fullName>
    </recommendedName>
</protein>
<name>A0A151X949_9HYME</name>
<proteinExistence type="predicted"/>
<evidence type="ECO:0000313" key="3">
    <source>
        <dbReference type="Proteomes" id="UP000075809"/>
    </source>
</evidence>
<keyword evidence="1" id="KW-0812">Transmembrane</keyword>
<accession>A0A151X949</accession>
<dbReference type="PANTHER" id="PTHR15717:SF2">
    <property type="entry name" value="EF-HAND CALCIUM-BINDING DOMAIN-CONTAINING PROTEIN 14"/>
    <property type="match status" value="1"/>
</dbReference>
<dbReference type="STRING" id="64791.A0A151X949"/>